<organism evidence="2 3">
    <name type="scientific">Meganyctiphanes norvegica</name>
    <name type="common">Northern krill</name>
    <name type="synonym">Thysanopoda norvegica</name>
    <dbReference type="NCBI Taxonomy" id="48144"/>
    <lineage>
        <taxon>Eukaryota</taxon>
        <taxon>Metazoa</taxon>
        <taxon>Ecdysozoa</taxon>
        <taxon>Arthropoda</taxon>
        <taxon>Crustacea</taxon>
        <taxon>Multicrustacea</taxon>
        <taxon>Malacostraca</taxon>
        <taxon>Eumalacostraca</taxon>
        <taxon>Eucarida</taxon>
        <taxon>Euphausiacea</taxon>
        <taxon>Euphausiidae</taxon>
        <taxon>Meganyctiphanes</taxon>
    </lineage>
</organism>
<dbReference type="Proteomes" id="UP001497623">
    <property type="component" value="Unassembled WGS sequence"/>
</dbReference>
<proteinExistence type="predicted"/>
<evidence type="ECO:0000313" key="3">
    <source>
        <dbReference type="Proteomes" id="UP001497623"/>
    </source>
</evidence>
<evidence type="ECO:0000256" key="1">
    <source>
        <dbReference type="SAM" id="MobiDB-lite"/>
    </source>
</evidence>
<evidence type="ECO:0000313" key="2">
    <source>
        <dbReference type="EMBL" id="CAL4059518.1"/>
    </source>
</evidence>
<protein>
    <submittedName>
        <fullName evidence="2">Uncharacterized protein</fullName>
    </submittedName>
</protein>
<gene>
    <name evidence="2" type="ORF">MNOR_LOCUS640</name>
</gene>
<accession>A0AAV2PKX0</accession>
<feature type="region of interest" description="Disordered" evidence="1">
    <location>
        <begin position="249"/>
        <end position="290"/>
    </location>
</feature>
<feature type="compositionally biased region" description="Polar residues" evidence="1">
    <location>
        <begin position="249"/>
        <end position="261"/>
    </location>
</feature>
<dbReference type="EMBL" id="CAXKWB010000149">
    <property type="protein sequence ID" value="CAL4059518.1"/>
    <property type="molecule type" value="Genomic_DNA"/>
</dbReference>
<comment type="caution">
    <text evidence="2">The sequence shown here is derived from an EMBL/GenBank/DDBJ whole genome shotgun (WGS) entry which is preliminary data.</text>
</comment>
<keyword evidence="3" id="KW-1185">Reference proteome</keyword>
<reference evidence="2 3" key="1">
    <citation type="submission" date="2024-05" db="EMBL/GenBank/DDBJ databases">
        <authorList>
            <person name="Wallberg A."/>
        </authorList>
    </citation>
    <scope>NUCLEOTIDE SEQUENCE [LARGE SCALE GENOMIC DNA]</scope>
</reference>
<name>A0AAV2PKX0_MEGNR</name>
<sequence>MIRENYAFSSMQVRLELSNAAKILNKTQVDVLDEFYGKLIDLLAQLILIEIKCMNFKSIGDVMLVSYGIVKFFDFYYEISEYILENYTNIPPLMEQSVMSAIAVITNCILLFQAKLLPSAIDSLHWTIILGWMEKLRDHMAFFCTSPSSVTSLQKFLIERAHGNFNTNCKRKLYNVTNNINHINISDTSSNTTFRTSLDIFGSVLYQLMHHVNRICCSFDIQHRAITKLYSVEERYILDTMEVMNDLSSSDEYLTSSGSEDSNFETDRESDDKYSDDESSTSGNQDSDSE</sequence>
<dbReference type="AlphaFoldDB" id="A0AAV2PKX0"/>